<keyword evidence="1" id="KW-0472">Membrane</keyword>
<dbReference type="InterPro" id="IPR017732">
    <property type="entry name" value="T4/T6SS_DotU"/>
</dbReference>
<reference evidence="3 4" key="1">
    <citation type="submission" date="2016-11" db="EMBL/GenBank/DDBJ databases">
        <authorList>
            <person name="Jaros S."/>
            <person name="Januszkiewicz K."/>
            <person name="Wedrychowicz H."/>
        </authorList>
    </citation>
    <scope>NUCLEOTIDE SEQUENCE [LARGE SCALE GENOMIC DNA]</scope>
    <source>
        <strain evidence="3 4">GAS86</strain>
    </source>
</reference>
<feature type="transmembrane region" description="Helical" evidence="1">
    <location>
        <begin position="192"/>
        <end position="212"/>
    </location>
</feature>
<dbReference type="PANTHER" id="PTHR38033">
    <property type="entry name" value="MEMBRANE PROTEIN-RELATED"/>
    <property type="match status" value="1"/>
</dbReference>
<organism evidence="3 4">
    <name type="scientific">Paraburkholderia phenazinium</name>
    <dbReference type="NCBI Taxonomy" id="60549"/>
    <lineage>
        <taxon>Bacteria</taxon>
        <taxon>Pseudomonadati</taxon>
        <taxon>Pseudomonadota</taxon>
        <taxon>Betaproteobacteria</taxon>
        <taxon>Burkholderiales</taxon>
        <taxon>Burkholderiaceae</taxon>
        <taxon>Paraburkholderia</taxon>
    </lineage>
</organism>
<dbReference type="Gene3D" id="1.25.40.590">
    <property type="entry name" value="Type IV / VI secretion system, DotU"/>
    <property type="match status" value="1"/>
</dbReference>
<evidence type="ECO:0000259" key="2">
    <source>
        <dbReference type="Pfam" id="PF09850"/>
    </source>
</evidence>
<proteinExistence type="predicted"/>
<sequence>MKSVSDVARSACVGICDLLQDTALLVTSLASGGTVQDAAKFRERCSQLVDEFANALAQRGYPEDVQREALVAQCGLLDEMALRHLSTEARTAWELEPMQVERFSIHDAGRRVIDCIESHLQEASPDTDLLECYATILGMGFIGRYAREGDAKRTALIAALDTRLELLRPLVEEPFMIDPAAGPQLFNGLYRLVPWIIPALVCLVAVAVWVAGSNALDAQFSQFGSAKVNRR</sequence>
<accession>A0A1N6GD50</accession>
<dbReference type="NCBIfam" id="TIGR03349">
    <property type="entry name" value="IV_VI_DotU"/>
    <property type="match status" value="1"/>
</dbReference>
<dbReference type="AlphaFoldDB" id="A0A1N6GD50"/>
<dbReference type="InterPro" id="IPR038522">
    <property type="entry name" value="T4/T6SS_DotU_sf"/>
</dbReference>
<evidence type="ECO:0000313" key="4">
    <source>
        <dbReference type="Proteomes" id="UP000184693"/>
    </source>
</evidence>
<name>A0A1N6GD50_9BURK</name>
<gene>
    <name evidence="3" type="ORF">SAMN05444168_2306</name>
</gene>
<keyword evidence="1" id="KW-0812">Transmembrane</keyword>
<dbReference type="Proteomes" id="UP000184693">
    <property type="component" value="Unassembled WGS sequence"/>
</dbReference>
<dbReference type="Pfam" id="PF09850">
    <property type="entry name" value="DotU"/>
    <property type="match status" value="1"/>
</dbReference>
<keyword evidence="1" id="KW-1133">Transmembrane helix</keyword>
<dbReference type="EMBL" id="FSRM01000001">
    <property type="protein sequence ID" value="SIO05468.1"/>
    <property type="molecule type" value="Genomic_DNA"/>
</dbReference>
<dbReference type="PANTHER" id="PTHR38033:SF1">
    <property type="entry name" value="DOTU FAMILY TYPE IV_VI SECRETION SYSTEM PROTEIN"/>
    <property type="match status" value="1"/>
</dbReference>
<evidence type="ECO:0000313" key="3">
    <source>
        <dbReference type="EMBL" id="SIO05468.1"/>
    </source>
</evidence>
<evidence type="ECO:0000256" key="1">
    <source>
        <dbReference type="SAM" id="Phobius"/>
    </source>
</evidence>
<feature type="domain" description="Type IV / VI secretion system DotU" evidence="2">
    <location>
        <begin position="16"/>
        <end position="210"/>
    </location>
</feature>
<protein>
    <submittedName>
        <fullName evidence="3">Type VI secretion system protein ImpK</fullName>
    </submittedName>
</protein>